<organism evidence="1">
    <name type="scientific">marine sediment metagenome</name>
    <dbReference type="NCBI Taxonomy" id="412755"/>
    <lineage>
        <taxon>unclassified sequences</taxon>
        <taxon>metagenomes</taxon>
        <taxon>ecological metagenomes</taxon>
    </lineage>
</organism>
<proteinExistence type="predicted"/>
<protein>
    <recommendedName>
        <fullName evidence="2">Transposase zinc-ribbon domain-containing protein</fullName>
    </recommendedName>
</protein>
<sequence length="39" mass="4798">MHKRCPRCKAKVKLSKLTGKYYCWECDIYYTTNEVIFYN</sequence>
<evidence type="ECO:0008006" key="2">
    <source>
        <dbReference type="Google" id="ProtNLM"/>
    </source>
</evidence>
<gene>
    <name evidence="1" type="ORF">LCGC14_0636130</name>
</gene>
<comment type="caution">
    <text evidence="1">The sequence shown here is derived from an EMBL/GenBank/DDBJ whole genome shotgun (WGS) entry which is preliminary data.</text>
</comment>
<name>A0A0F9R0H4_9ZZZZ</name>
<evidence type="ECO:0000313" key="1">
    <source>
        <dbReference type="EMBL" id="KKN50115.1"/>
    </source>
</evidence>
<reference evidence="1" key="1">
    <citation type="journal article" date="2015" name="Nature">
        <title>Complex archaea that bridge the gap between prokaryotes and eukaryotes.</title>
        <authorList>
            <person name="Spang A."/>
            <person name="Saw J.H."/>
            <person name="Jorgensen S.L."/>
            <person name="Zaremba-Niedzwiedzka K."/>
            <person name="Martijn J."/>
            <person name="Lind A.E."/>
            <person name="van Eijk R."/>
            <person name="Schleper C."/>
            <person name="Guy L."/>
            <person name="Ettema T.J."/>
        </authorList>
    </citation>
    <scope>NUCLEOTIDE SEQUENCE</scope>
</reference>
<dbReference type="AlphaFoldDB" id="A0A0F9R0H4"/>
<dbReference type="EMBL" id="LAZR01001133">
    <property type="protein sequence ID" value="KKN50115.1"/>
    <property type="molecule type" value="Genomic_DNA"/>
</dbReference>
<accession>A0A0F9R0H4</accession>